<dbReference type="Proteomes" id="UP000434412">
    <property type="component" value="Unassembled WGS sequence"/>
</dbReference>
<evidence type="ECO:0000313" key="1">
    <source>
        <dbReference type="EMBL" id="MVL44293.1"/>
    </source>
</evidence>
<dbReference type="Gene3D" id="3.30.1300.50">
    <property type="entry name" value="Putative mobile pathogenicity island, N-terminal domain"/>
    <property type="match status" value="1"/>
</dbReference>
<name>A0A6B0CG51_STAAU</name>
<proteinExistence type="predicted"/>
<protein>
    <submittedName>
        <fullName evidence="1">Pathogenicity island protein</fullName>
    </submittedName>
</protein>
<gene>
    <name evidence="1" type="ORF">GO941_02120</name>
</gene>
<dbReference type="InterPro" id="IPR032351">
    <property type="entry name" value="SAPI"/>
</dbReference>
<accession>A0A6B0CG51</accession>
<reference evidence="1 2" key="1">
    <citation type="submission" date="2019-11" db="EMBL/GenBank/DDBJ databases">
        <title>Implementation of targeted gown and glove precautions to prevent Staphylococcus aureus acquisition in community-based nursing homes.</title>
        <authorList>
            <person name="Stine O.C."/>
        </authorList>
    </citation>
    <scope>NUCLEOTIDE SEQUENCE [LARGE SCALE GENOMIC DNA]</scope>
    <source>
        <strain evidence="1 2">S_2023.LVRQ.AN</strain>
    </source>
</reference>
<dbReference type="InterPro" id="IPR043104">
    <property type="entry name" value="SAPI_N"/>
</dbReference>
<dbReference type="EMBL" id="WPVZ01000147">
    <property type="protein sequence ID" value="MVL44293.1"/>
    <property type="molecule type" value="Genomic_DNA"/>
</dbReference>
<feature type="non-terminal residue" evidence="1">
    <location>
        <position position="91"/>
    </location>
</feature>
<sequence>MNIETIVNQFETRAGTLLRYYTGLLEHSKVQPYCFKLYNDPFDMAYVMMNSKLFGHVYIKDCKVRQSFELASPKHTEGLIRSIEGHYVGYE</sequence>
<comment type="caution">
    <text evidence="1">The sequence shown here is derived from an EMBL/GenBank/DDBJ whole genome shotgun (WGS) entry which is preliminary data.</text>
</comment>
<dbReference type="Pfam" id="PF16560">
    <property type="entry name" value="SAPI"/>
    <property type="match status" value="1"/>
</dbReference>
<organism evidence="1 2">
    <name type="scientific">Staphylococcus aureus</name>
    <dbReference type="NCBI Taxonomy" id="1280"/>
    <lineage>
        <taxon>Bacteria</taxon>
        <taxon>Bacillati</taxon>
        <taxon>Bacillota</taxon>
        <taxon>Bacilli</taxon>
        <taxon>Bacillales</taxon>
        <taxon>Staphylococcaceae</taxon>
        <taxon>Staphylococcus</taxon>
    </lineage>
</organism>
<dbReference type="AlphaFoldDB" id="A0A6B0CG51"/>
<evidence type="ECO:0000313" key="2">
    <source>
        <dbReference type="Proteomes" id="UP000434412"/>
    </source>
</evidence>